<evidence type="ECO:0000313" key="1">
    <source>
        <dbReference type="EMBL" id="TRB03068.1"/>
    </source>
</evidence>
<comment type="caution">
    <text evidence="1">The sequence shown here is derived from an EMBL/GenBank/DDBJ whole genome shotgun (WGS) entry which is preliminary data.</text>
</comment>
<organism evidence="1 2">
    <name type="scientific">Rhizobium rhizogenes</name>
    <name type="common">Agrobacterium rhizogenes</name>
    <dbReference type="NCBI Taxonomy" id="359"/>
    <lineage>
        <taxon>Bacteria</taxon>
        <taxon>Pseudomonadati</taxon>
        <taxon>Pseudomonadota</taxon>
        <taxon>Alphaproteobacteria</taxon>
        <taxon>Hyphomicrobiales</taxon>
        <taxon>Rhizobiaceae</taxon>
        <taxon>Rhizobium/Agrobacterium group</taxon>
        <taxon>Rhizobium</taxon>
    </lineage>
</organism>
<evidence type="ECO:0000313" key="2">
    <source>
        <dbReference type="Proteomes" id="UP000315434"/>
    </source>
</evidence>
<protein>
    <submittedName>
        <fullName evidence="1">Uncharacterized protein</fullName>
    </submittedName>
</protein>
<dbReference type="EMBL" id="SGNY01000001">
    <property type="protein sequence ID" value="TRB03068.1"/>
    <property type="molecule type" value="Genomic_DNA"/>
</dbReference>
<dbReference type="AlphaFoldDB" id="A0A546XQS3"/>
<dbReference type="RefSeq" id="WP_142839890.1">
    <property type="nucleotide sequence ID" value="NZ_SGNY01000001.1"/>
</dbReference>
<dbReference type="OrthoDB" id="9884312at2"/>
<sequence>MTEIQNHPLSDEQVAIALKIIAVIQPHSADNVLTAMVSIISHAVSQSDDPVGNAQFWANTILNTVDYARENGDRAYGGGSIQ</sequence>
<accession>A0A546XQS3</accession>
<proteinExistence type="predicted"/>
<dbReference type="Proteomes" id="UP000315434">
    <property type="component" value="Unassembled WGS sequence"/>
</dbReference>
<gene>
    <name evidence="1" type="ORF">EXN68_05355</name>
</gene>
<reference evidence="1 2" key="1">
    <citation type="journal article" date="2019" name="Appl. Microbiol. Biotechnol.">
        <title>Differential efficiency of wild type rhizogenic strains for rol gene transformation of plants.</title>
        <authorList>
            <person name="Desmet S."/>
            <person name="De Keyser E."/>
            <person name="Van Vaerenbergh J."/>
            <person name="Baeyen S."/>
            <person name="Van Huylenbroeck J."/>
            <person name="Geelen D."/>
            <person name="Dhooghe E."/>
        </authorList>
    </citation>
    <scope>NUCLEOTIDE SEQUENCE [LARGE SCALE GENOMIC DNA]</scope>
    <source>
        <strain evidence="1 2">GBBC3284</strain>
    </source>
</reference>
<name>A0A546XQS3_RHIRH</name>